<dbReference type="CDD" id="cd06261">
    <property type="entry name" value="TM_PBP2"/>
    <property type="match status" value="1"/>
</dbReference>
<dbReference type="GO" id="GO:0022857">
    <property type="term" value="F:transmembrane transporter activity"/>
    <property type="evidence" value="ECO:0007669"/>
    <property type="project" value="InterPro"/>
</dbReference>
<evidence type="ECO:0000313" key="11">
    <source>
        <dbReference type="EMBL" id="TCO15042.1"/>
    </source>
</evidence>
<feature type="transmembrane region" description="Helical" evidence="8">
    <location>
        <begin position="141"/>
        <end position="162"/>
    </location>
</feature>
<evidence type="ECO:0000256" key="7">
    <source>
        <dbReference type="ARBA" id="ARBA00023136"/>
    </source>
</evidence>
<proteinExistence type="inferred from homology"/>
<keyword evidence="12" id="KW-1185">Reference proteome</keyword>
<evidence type="ECO:0000256" key="6">
    <source>
        <dbReference type="ARBA" id="ARBA00022989"/>
    </source>
</evidence>
<evidence type="ECO:0000256" key="9">
    <source>
        <dbReference type="SAM" id="MobiDB-lite"/>
    </source>
</evidence>
<gene>
    <name evidence="11" type="ORF">EV666_10216</name>
</gene>
<dbReference type="GO" id="GO:0043190">
    <property type="term" value="C:ATP-binding cassette (ABC) transporter complex"/>
    <property type="evidence" value="ECO:0007669"/>
    <property type="project" value="InterPro"/>
</dbReference>
<feature type="region of interest" description="Disordered" evidence="9">
    <location>
        <begin position="1"/>
        <end position="28"/>
    </location>
</feature>
<dbReference type="Gene3D" id="1.10.3720.10">
    <property type="entry name" value="MetI-like"/>
    <property type="match status" value="1"/>
</dbReference>
<evidence type="ECO:0000256" key="1">
    <source>
        <dbReference type="ARBA" id="ARBA00004429"/>
    </source>
</evidence>
<evidence type="ECO:0000313" key="12">
    <source>
        <dbReference type="Proteomes" id="UP000294881"/>
    </source>
</evidence>
<dbReference type="SUPFAM" id="SSF161098">
    <property type="entry name" value="MetI-like"/>
    <property type="match status" value="1"/>
</dbReference>
<dbReference type="PANTHER" id="PTHR30614">
    <property type="entry name" value="MEMBRANE COMPONENT OF AMINO ACID ABC TRANSPORTER"/>
    <property type="match status" value="1"/>
</dbReference>
<feature type="compositionally biased region" description="Polar residues" evidence="9">
    <location>
        <begin position="1"/>
        <end position="10"/>
    </location>
</feature>
<evidence type="ECO:0000256" key="2">
    <source>
        <dbReference type="ARBA" id="ARBA00010072"/>
    </source>
</evidence>
<evidence type="ECO:0000259" key="10">
    <source>
        <dbReference type="PROSITE" id="PS50928"/>
    </source>
</evidence>
<dbReference type="Proteomes" id="UP000294881">
    <property type="component" value="Unassembled WGS sequence"/>
</dbReference>
<feature type="transmembrane region" description="Helical" evidence="8">
    <location>
        <begin position="40"/>
        <end position="61"/>
    </location>
</feature>
<comment type="caution">
    <text evidence="11">The sequence shown here is derived from an EMBL/GenBank/DDBJ whole genome shotgun (WGS) entry which is preliminary data.</text>
</comment>
<feature type="transmembrane region" description="Helical" evidence="8">
    <location>
        <begin position="294"/>
        <end position="316"/>
    </location>
</feature>
<keyword evidence="6 8" id="KW-1133">Transmembrane helix</keyword>
<dbReference type="InterPro" id="IPR000515">
    <property type="entry name" value="MetI-like"/>
</dbReference>
<feature type="domain" description="ABC transmembrane type-1" evidence="10">
    <location>
        <begin position="178"/>
        <end position="369"/>
    </location>
</feature>
<evidence type="ECO:0000256" key="8">
    <source>
        <dbReference type="RuleBase" id="RU363032"/>
    </source>
</evidence>
<feature type="compositionally biased region" description="Low complexity" evidence="9">
    <location>
        <begin position="11"/>
        <end position="23"/>
    </location>
</feature>
<dbReference type="GO" id="GO:0006865">
    <property type="term" value="P:amino acid transport"/>
    <property type="evidence" value="ECO:0007669"/>
    <property type="project" value="TreeGrafter"/>
</dbReference>
<reference evidence="11 12" key="1">
    <citation type="submission" date="2019-03" db="EMBL/GenBank/DDBJ databases">
        <title>Genomic Encyclopedia of Type Strains, Phase IV (KMG-IV): sequencing the most valuable type-strain genomes for metagenomic binning, comparative biology and taxonomic classification.</title>
        <authorList>
            <person name="Goeker M."/>
        </authorList>
    </citation>
    <scope>NUCLEOTIDE SEQUENCE [LARGE SCALE GENOMIC DNA]</scope>
    <source>
        <strain evidence="11 12">DSM 22958</strain>
    </source>
</reference>
<dbReference type="NCBIfam" id="TIGR01726">
    <property type="entry name" value="HEQRo_perm_3TM"/>
    <property type="match status" value="1"/>
</dbReference>
<evidence type="ECO:0000256" key="5">
    <source>
        <dbReference type="ARBA" id="ARBA00022692"/>
    </source>
</evidence>
<keyword evidence="7 8" id="KW-0472">Membrane</keyword>
<name>A0A4R2GYW7_9HYPH</name>
<protein>
    <submittedName>
        <fullName evidence="11">General L-amino acid transport system permease protein</fullName>
    </submittedName>
</protein>
<feature type="transmembrane region" description="Helical" evidence="8">
    <location>
        <begin position="213"/>
        <end position="233"/>
    </location>
</feature>
<accession>A0A4R2GYW7</accession>
<comment type="similarity">
    <text evidence="2">Belongs to the binding-protein-dependent transport system permease family. HisMQ subfamily.</text>
</comment>
<keyword evidence="3 8" id="KW-0813">Transport</keyword>
<evidence type="ECO:0000256" key="3">
    <source>
        <dbReference type="ARBA" id="ARBA00022448"/>
    </source>
</evidence>
<dbReference type="EMBL" id="SLWL01000002">
    <property type="protein sequence ID" value="TCO15042.1"/>
    <property type="molecule type" value="Genomic_DNA"/>
</dbReference>
<comment type="subcellular location">
    <subcellularLocation>
        <location evidence="1">Cell inner membrane</location>
        <topology evidence="1">Multi-pass membrane protein</topology>
    </subcellularLocation>
    <subcellularLocation>
        <location evidence="8">Cell membrane</location>
        <topology evidence="8">Multi-pass membrane protein</topology>
    </subcellularLocation>
</comment>
<dbReference type="Pfam" id="PF00528">
    <property type="entry name" value="BPD_transp_1"/>
    <property type="match status" value="1"/>
</dbReference>
<organism evidence="11 12">
    <name type="scientific">Camelimonas lactis</name>
    <dbReference type="NCBI Taxonomy" id="659006"/>
    <lineage>
        <taxon>Bacteria</taxon>
        <taxon>Pseudomonadati</taxon>
        <taxon>Pseudomonadota</taxon>
        <taxon>Alphaproteobacteria</taxon>
        <taxon>Hyphomicrobiales</taxon>
        <taxon>Chelatococcaceae</taxon>
        <taxon>Camelimonas</taxon>
    </lineage>
</organism>
<feature type="transmembrane region" description="Helical" evidence="8">
    <location>
        <begin position="174"/>
        <end position="201"/>
    </location>
</feature>
<dbReference type="RefSeq" id="WP_245514188.1">
    <property type="nucleotide sequence ID" value="NZ_JBHUNN010000002.1"/>
</dbReference>
<sequence length="388" mass="41540">MTMTPTSPACASTPRSAPAQTTPARPPQPTAGLLRGLRGLVSTPVNALLTVLALAIAWFLLRPAIEFLFINAVWSGHDRAACLAGEASGETGACWPFITRRIGYFVYGQYPEAQRWRPNLAMALCALNIAAALWPRAPYRGAALFAFVVPFPIISWILLYGPGFSGLVTVPTNLWGGVLVTLVISIVGIVASLPLGVLLALGRRSRMPFVRAASIVFIEVMRGVPLLAVLFMANRMLPLFLPPGVLPDPLVRVMVGVSLFAAAGMAEVIRGGLQALPKGQYEAAAALGLGYWQMMFTVILPQALTLVIPGIVNTFISLFKDTTLVTIVGIFDLLTTIDVSSRDPAWATPVTVSTGYAFAAMFYFICCYAMSRYSAAMERRLAAAGSRS</sequence>
<evidence type="ECO:0000256" key="4">
    <source>
        <dbReference type="ARBA" id="ARBA00022475"/>
    </source>
</evidence>
<dbReference type="InterPro" id="IPR043429">
    <property type="entry name" value="ArtM/GltK/GlnP/TcyL/YhdX-like"/>
</dbReference>
<feature type="transmembrane region" description="Helical" evidence="8">
    <location>
        <begin position="350"/>
        <end position="370"/>
    </location>
</feature>
<dbReference type="InterPro" id="IPR035906">
    <property type="entry name" value="MetI-like_sf"/>
</dbReference>
<dbReference type="AlphaFoldDB" id="A0A4R2GYW7"/>
<dbReference type="PANTHER" id="PTHR30614:SF41">
    <property type="entry name" value="INNER MEMBRANE AMINO-ACID ABC TRANSPORTER PERMEASE PROTEIN YHDY"/>
    <property type="match status" value="1"/>
</dbReference>
<dbReference type="PROSITE" id="PS50928">
    <property type="entry name" value="ABC_TM1"/>
    <property type="match status" value="1"/>
</dbReference>
<keyword evidence="4" id="KW-1003">Cell membrane</keyword>
<keyword evidence="5 8" id="KW-0812">Transmembrane</keyword>
<feature type="transmembrane region" description="Helical" evidence="8">
    <location>
        <begin position="253"/>
        <end position="273"/>
    </location>
</feature>
<dbReference type="InterPro" id="IPR010065">
    <property type="entry name" value="AA_ABC_transptr_permease_3TM"/>
</dbReference>